<keyword evidence="2" id="KW-0812">Transmembrane</keyword>
<gene>
    <name evidence="3" type="ORF">UFOPK2761_01351</name>
</gene>
<keyword evidence="2" id="KW-0472">Membrane</keyword>
<feature type="transmembrane region" description="Helical" evidence="2">
    <location>
        <begin position="128"/>
        <end position="146"/>
    </location>
</feature>
<reference evidence="3" key="1">
    <citation type="submission" date="2020-05" db="EMBL/GenBank/DDBJ databases">
        <authorList>
            <person name="Chiriac C."/>
            <person name="Salcher M."/>
            <person name="Ghai R."/>
            <person name="Kavagutti S V."/>
        </authorList>
    </citation>
    <scope>NUCLEOTIDE SEQUENCE</scope>
</reference>
<accession>A0A6J6T4G4</accession>
<dbReference type="EMBL" id="CAEZYQ010000009">
    <property type="protein sequence ID" value="CAB4742046.1"/>
    <property type="molecule type" value="Genomic_DNA"/>
</dbReference>
<feature type="transmembrane region" description="Helical" evidence="2">
    <location>
        <begin position="176"/>
        <end position="197"/>
    </location>
</feature>
<feature type="region of interest" description="Disordered" evidence="1">
    <location>
        <begin position="1"/>
        <end position="37"/>
    </location>
</feature>
<keyword evidence="2" id="KW-1133">Transmembrane helix</keyword>
<sequence>MPDQLTPEHDAQQHAEPVDTGVAGLEPRRPRRSHREGAGRWQAPVVVALFVAAGAGLGVLWEQLWSPTRGIVVRRQWFVVDDQLRYDLDGLRNQFSGTALFTTLGLGAGVVLGLVCALFLARHELRTLAAVAVGSALGSVLMWQVGTRLGPADPEVLARDLPRGTVLPDNLELGSLGALLALPLGAVLAVGVVFFLLPARPGRG</sequence>
<evidence type="ECO:0000313" key="3">
    <source>
        <dbReference type="EMBL" id="CAB4742046.1"/>
    </source>
</evidence>
<protein>
    <submittedName>
        <fullName evidence="3">Unannotated protein</fullName>
    </submittedName>
</protein>
<name>A0A6J6T4G4_9ZZZZ</name>
<evidence type="ECO:0000256" key="2">
    <source>
        <dbReference type="SAM" id="Phobius"/>
    </source>
</evidence>
<evidence type="ECO:0000256" key="1">
    <source>
        <dbReference type="SAM" id="MobiDB-lite"/>
    </source>
</evidence>
<proteinExistence type="predicted"/>
<dbReference type="AlphaFoldDB" id="A0A6J6T4G4"/>
<feature type="transmembrane region" description="Helical" evidence="2">
    <location>
        <begin position="41"/>
        <end position="61"/>
    </location>
</feature>
<feature type="transmembrane region" description="Helical" evidence="2">
    <location>
        <begin position="99"/>
        <end position="121"/>
    </location>
</feature>
<feature type="compositionally biased region" description="Basic and acidic residues" evidence="1">
    <location>
        <begin position="1"/>
        <end position="17"/>
    </location>
</feature>
<organism evidence="3">
    <name type="scientific">freshwater metagenome</name>
    <dbReference type="NCBI Taxonomy" id="449393"/>
    <lineage>
        <taxon>unclassified sequences</taxon>
        <taxon>metagenomes</taxon>
        <taxon>ecological metagenomes</taxon>
    </lineage>
</organism>